<dbReference type="STRING" id="1314790.A0A1Y1VSP6"/>
<keyword evidence="4 7" id="KW-0812">Transmembrane</keyword>
<dbReference type="AlphaFoldDB" id="A0A1Y1VSP6"/>
<accession>A0A1Y1VSP6</accession>
<dbReference type="PRINTS" id="PR00783">
    <property type="entry name" value="MINTRINSICP"/>
</dbReference>
<protein>
    <submittedName>
        <fullName evidence="9">Aquaporin</fullName>
    </submittedName>
</protein>
<dbReference type="Proteomes" id="UP000193498">
    <property type="component" value="Unassembled WGS sequence"/>
</dbReference>
<organism evidence="9 10">
    <name type="scientific">Basidiobolus meristosporus CBS 931.73</name>
    <dbReference type="NCBI Taxonomy" id="1314790"/>
    <lineage>
        <taxon>Eukaryota</taxon>
        <taxon>Fungi</taxon>
        <taxon>Fungi incertae sedis</taxon>
        <taxon>Zoopagomycota</taxon>
        <taxon>Entomophthoromycotina</taxon>
        <taxon>Basidiobolomycetes</taxon>
        <taxon>Basidiobolales</taxon>
        <taxon>Basidiobolaceae</taxon>
        <taxon>Basidiobolus</taxon>
    </lineage>
</organism>
<feature type="transmembrane region" description="Helical" evidence="8">
    <location>
        <begin position="12"/>
        <end position="34"/>
    </location>
</feature>
<dbReference type="CDD" id="cd00333">
    <property type="entry name" value="MIP"/>
    <property type="match status" value="1"/>
</dbReference>
<evidence type="ECO:0000256" key="1">
    <source>
        <dbReference type="ARBA" id="ARBA00004141"/>
    </source>
</evidence>
<dbReference type="InterPro" id="IPR050363">
    <property type="entry name" value="MIP/Aquaporin"/>
</dbReference>
<feature type="transmembrane region" description="Helical" evidence="8">
    <location>
        <begin position="174"/>
        <end position="195"/>
    </location>
</feature>
<dbReference type="GO" id="GO:0015250">
    <property type="term" value="F:water channel activity"/>
    <property type="evidence" value="ECO:0007669"/>
    <property type="project" value="TreeGrafter"/>
</dbReference>
<evidence type="ECO:0000313" key="9">
    <source>
        <dbReference type="EMBL" id="ORX64203.1"/>
    </source>
</evidence>
<dbReference type="PROSITE" id="PS00221">
    <property type="entry name" value="MIP"/>
    <property type="match status" value="1"/>
</dbReference>
<gene>
    <name evidence="9" type="ORF">K493DRAFT_368551</name>
</gene>
<feature type="transmembrane region" description="Helical" evidence="8">
    <location>
        <begin position="54"/>
        <end position="76"/>
    </location>
</feature>
<dbReference type="OrthoDB" id="3222at2759"/>
<name>A0A1Y1VSP6_9FUNG</name>
<keyword evidence="6 8" id="KW-0472">Membrane</keyword>
<dbReference type="Gene3D" id="1.20.1080.10">
    <property type="entry name" value="Glycerol uptake facilitator protein"/>
    <property type="match status" value="1"/>
</dbReference>
<evidence type="ECO:0000256" key="3">
    <source>
        <dbReference type="ARBA" id="ARBA00022448"/>
    </source>
</evidence>
<evidence type="ECO:0000313" key="10">
    <source>
        <dbReference type="Proteomes" id="UP000193498"/>
    </source>
</evidence>
<dbReference type="Pfam" id="PF00230">
    <property type="entry name" value="MIP"/>
    <property type="match status" value="1"/>
</dbReference>
<dbReference type="InterPro" id="IPR022357">
    <property type="entry name" value="MIP_CS"/>
</dbReference>
<comment type="caution">
    <text evidence="9">The sequence shown here is derived from an EMBL/GenBank/DDBJ whole genome shotgun (WGS) entry which is preliminary data.</text>
</comment>
<dbReference type="InterPro" id="IPR000425">
    <property type="entry name" value="MIP"/>
</dbReference>
<dbReference type="PANTHER" id="PTHR43829:SF9">
    <property type="entry name" value="AQUAPORIN-9"/>
    <property type="match status" value="1"/>
</dbReference>
<evidence type="ECO:0000256" key="5">
    <source>
        <dbReference type="ARBA" id="ARBA00022989"/>
    </source>
</evidence>
<feature type="transmembrane region" description="Helical" evidence="8">
    <location>
        <begin position="224"/>
        <end position="244"/>
    </location>
</feature>
<evidence type="ECO:0000256" key="6">
    <source>
        <dbReference type="ARBA" id="ARBA00023136"/>
    </source>
</evidence>
<keyword evidence="3 7" id="KW-0813">Transport</keyword>
<proteinExistence type="inferred from homology"/>
<dbReference type="SUPFAM" id="SSF81338">
    <property type="entry name" value="Aquaporin-like"/>
    <property type="match status" value="1"/>
</dbReference>
<evidence type="ECO:0000256" key="7">
    <source>
        <dbReference type="RuleBase" id="RU000477"/>
    </source>
</evidence>
<sequence length="297" mass="32651">MGLRYRYREYTAEFASMVILMVLGLGVIHTSILYPHQQNFFGINWGWGLALTMAIYSNAGMSGAHLNPAVTLALAVSRGFPWAKVPGYIFTQTLGAFCAAGIVYGVYHRSLDTFDGGIRQVTGEKGTAGLYAGYPQPYLSNGNAFLVEFLLTCIMMFIVLAIGDHRNATHSAIIPLAIGLMLVCIGVTIGGLNGYSLNPARDMGPRLFLLIAGWGTEAFSAFHYYFWIPMVAPTLGAIVGAILFDFIHLESEFNVNLGLQDPLNTIRRAYHSEIFYWPTIHLILRCSVETSIPYLSS</sequence>
<dbReference type="NCBIfam" id="TIGR00861">
    <property type="entry name" value="MIP"/>
    <property type="match status" value="1"/>
</dbReference>
<keyword evidence="10" id="KW-1185">Reference proteome</keyword>
<evidence type="ECO:0000256" key="4">
    <source>
        <dbReference type="ARBA" id="ARBA00022692"/>
    </source>
</evidence>
<dbReference type="EMBL" id="MCFE01001227">
    <property type="protein sequence ID" value="ORX64203.1"/>
    <property type="molecule type" value="Genomic_DNA"/>
</dbReference>
<reference evidence="9 10" key="1">
    <citation type="submission" date="2016-07" db="EMBL/GenBank/DDBJ databases">
        <title>Pervasive Adenine N6-methylation of Active Genes in Fungi.</title>
        <authorList>
            <consortium name="DOE Joint Genome Institute"/>
            <person name="Mondo S.J."/>
            <person name="Dannebaum R.O."/>
            <person name="Kuo R.C."/>
            <person name="Labutti K."/>
            <person name="Haridas S."/>
            <person name="Kuo A."/>
            <person name="Salamov A."/>
            <person name="Ahrendt S.R."/>
            <person name="Lipzen A."/>
            <person name="Sullivan W."/>
            <person name="Andreopoulos W.B."/>
            <person name="Clum A."/>
            <person name="Lindquist E."/>
            <person name="Daum C."/>
            <person name="Ramamoorthy G.K."/>
            <person name="Gryganskyi A."/>
            <person name="Culley D."/>
            <person name="Magnuson J.K."/>
            <person name="James T.Y."/>
            <person name="O'Malley M.A."/>
            <person name="Stajich J.E."/>
            <person name="Spatafora J.W."/>
            <person name="Visel A."/>
            <person name="Grigoriev I.V."/>
        </authorList>
    </citation>
    <scope>NUCLEOTIDE SEQUENCE [LARGE SCALE GENOMIC DNA]</scope>
    <source>
        <strain evidence="9 10">CBS 931.73</strain>
    </source>
</reference>
<evidence type="ECO:0000256" key="2">
    <source>
        <dbReference type="ARBA" id="ARBA00006175"/>
    </source>
</evidence>
<evidence type="ECO:0000256" key="8">
    <source>
        <dbReference type="SAM" id="Phobius"/>
    </source>
</evidence>
<comment type="similarity">
    <text evidence="2 7">Belongs to the MIP/aquaporin (TC 1.A.8) family.</text>
</comment>
<dbReference type="InterPro" id="IPR023271">
    <property type="entry name" value="Aquaporin-like"/>
</dbReference>
<comment type="subcellular location">
    <subcellularLocation>
        <location evidence="1">Membrane</location>
        <topology evidence="1">Multi-pass membrane protein</topology>
    </subcellularLocation>
</comment>
<feature type="transmembrane region" description="Helical" evidence="8">
    <location>
        <begin position="88"/>
        <end position="107"/>
    </location>
</feature>
<dbReference type="GO" id="GO:0005886">
    <property type="term" value="C:plasma membrane"/>
    <property type="evidence" value="ECO:0007669"/>
    <property type="project" value="TreeGrafter"/>
</dbReference>
<keyword evidence="5 8" id="KW-1133">Transmembrane helix</keyword>
<dbReference type="GO" id="GO:0015254">
    <property type="term" value="F:glycerol channel activity"/>
    <property type="evidence" value="ECO:0007669"/>
    <property type="project" value="TreeGrafter"/>
</dbReference>
<feature type="transmembrane region" description="Helical" evidence="8">
    <location>
        <begin position="144"/>
        <end position="162"/>
    </location>
</feature>
<dbReference type="PANTHER" id="PTHR43829">
    <property type="entry name" value="AQUAPORIN OR AQUAGLYCEROPORIN RELATED"/>
    <property type="match status" value="1"/>
</dbReference>
<dbReference type="InParanoid" id="A0A1Y1VSP6"/>